<dbReference type="RefSeq" id="WP_189398861.1">
    <property type="nucleotide sequence ID" value="NZ_BMXA01000001.1"/>
</dbReference>
<keyword evidence="4 9" id="KW-1003">Cell membrane</keyword>
<evidence type="ECO:0000256" key="6">
    <source>
        <dbReference type="ARBA" id="ARBA00022692"/>
    </source>
</evidence>
<protein>
    <recommendedName>
        <fullName evidence="9">Cobalamin biosynthesis protein CobD</fullName>
    </recommendedName>
</protein>
<comment type="pathway">
    <text evidence="2 9">Cofactor biosynthesis; adenosylcobalamin biosynthesis.</text>
</comment>
<dbReference type="AlphaFoldDB" id="A0A918RLY8"/>
<proteinExistence type="inferred from homology"/>
<dbReference type="Proteomes" id="UP000614811">
    <property type="component" value="Unassembled WGS sequence"/>
</dbReference>
<organism evidence="10 11">
    <name type="scientific">Arenicella chitinivorans</name>
    <dbReference type="NCBI Taxonomy" id="1329800"/>
    <lineage>
        <taxon>Bacteria</taxon>
        <taxon>Pseudomonadati</taxon>
        <taxon>Pseudomonadota</taxon>
        <taxon>Gammaproteobacteria</taxon>
        <taxon>Arenicellales</taxon>
        <taxon>Arenicellaceae</taxon>
        <taxon>Arenicella</taxon>
    </lineage>
</organism>
<keyword evidence="5 9" id="KW-0169">Cobalamin biosynthesis</keyword>
<comment type="function">
    <text evidence="9">Converts cobyric acid to cobinamide by the addition of aminopropanol on the F carboxylic group.</text>
</comment>
<evidence type="ECO:0000256" key="3">
    <source>
        <dbReference type="ARBA" id="ARBA00006263"/>
    </source>
</evidence>
<evidence type="ECO:0000256" key="5">
    <source>
        <dbReference type="ARBA" id="ARBA00022573"/>
    </source>
</evidence>
<reference evidence="10" key="1">
    <citation type="journal article" date="2014" name="Int. J. Syst. Evol. Microbiol.">
        <title>Complete genome sequence of Corynebacterium casei LMG S-19264T (=DSM 44701T), isolated from a smear-ripened cheese.</title>
        <authorList>
            <consortium name="US DOE Joint Genome Institute (JGI-PGF)"/>
            <person name="Walter F."/>
            <person name="Albersmeier A."/>
            <person name="Kalinowski J."/>
            <person name="Ruckert C."/>
        </authorList>
    </citation>
    <scope>NUCLEOTIDE SEQUENCE</scope>
    <source>
        <strain evidence="10">KCTC 12711</strain>
    </source>
</reference>
<keyword evidence="8 9" id="KW-0472">Membrane</keyword>
<reference evidence="10" key="2">
    <citation type="submission" date="2020-09" db="EMBL/GenBank/DDBJ databases">
        <authorList>
            <person name="Sun Q."/>
            <person name="Kim S."/>
        </authorList>
    </citation>
    <scope>NUCLEOTIDE SEQUENCE</scope>
    <source>
        <strain evidence="10">KCTC 12711</strain>
    </source>
</reference>
<evidence type="ECO:0000256" key="9">
    <source>
        <dbReference type="HAMAP-Rule" id="MF_00024"/>
    </source>
</evidence>
<dbReference type="GO" id="GO:0009236">
    <property type="term" value="P:cobalamin biosynthetic process"/>
    <property type="evidence" value="ECO:0007669"/>
    <property type="project" value="UniProtKB-UniRule"/>
</dbReference>
<evidence type="ECO:0000256" key="4">
    <source>
        <dbReference type="ARBA" id="ARBA00022475"/>
    </source>
</evidence>
<evidence type="ECO:0000256" key="2">
    <source>
        <dbReference type="ARBA" id="ARBA00004953"/>
    </source>
</evidence>
<comment type="subcellular location">
    <subcellularLocation>
        <location evidence="1 9">Cell membrane</location>
        <topology evidence="1 9">Multi-pass membrane protein</topology>
    </subcellularLocation>
</comment>
<accession>A0A918RLY8</accession>
<evidence type="ECO:0000313" key="10">
    <source>
        <dbReference type="EMBL" id="GHA02447.1"/>
    </source>
</evidence>
<feature type="transmembrane region" description="Helical" evidence="9">
    <location>
        <begin position="51"/>
        <end position="73"/>
    </location>
</feature>
<feature type="transmembrane region" description="Helical" evidence="9">
    <location>
        <begin position="156"/>
        <end position="175"/>
    </location>
</feature>
<comment type="similarity">
    <text evidence="3 9">Belongs to the CobD/CbiB family.</text>
</comment>
<dbReference type="PANTHER" id="PTHR34308:SF1">
    <property type="entry name" value="COBALAMIN BIOSYNTHESIS PROTEIN CBIB"/>
    <property type="match status" value="1"/>
</dbReference>
<dbReference type="HAMAP" id="MF_00024">
    <property type="entry name" value="CobD_CbiB"/>
    <property type="match status" value="1"/>
</dbReference>
<dbReference type="GO" id="GO:0005886">
    <property type="term" value="C:plasma membrane"/>
    <property type="evidence" value="ECO:0007669"/>
    <property type="project" value="UniProtKB-SubCell"/>
</dbReference>
<gene>
    <name evidence="9 10" type="primary">cobD</name>
    <name evidence="10" type="ORF">GCM10008090_09730</name>
</gene>
<dbReference type="NCBIfam" id="TIGR00380">
    <property type="entry name" value="cobal_cbiB"/>
    <property type="match status" value="1"/>
</dbReference>
<dbReference type="GO" id="GO:0015420">
    <property type="term" value="F:ABC-type vitamin B12 transporter activity"/>
    <property type="evidence" value="ECO:0007669"/>
    <property type="project" value="UniProtKB-UniRule"/>
</dbReference>
<dbReference type="PANTHER" id="PTHR34308">
    <property type="entry name" value="COBALAMIN BIOSYNTHESIS PROTEIN CBIB"/>
    <property type="match status" value="1"/>
</dbReference>
<keyword evidence="7 9" id="KW-1133">Transmembrane helix</keyword>
<sequence>MITTFLILASALLLDALLGEPKRWHPLVGFGHVAHWLERRVNRTSVQPARAFLGGLGCVVILLIVPITLIQVMAVQVNDYATLARTVFDVSLVYWAIGYQSLRQHVLAVYDALNAEQLQRARLALSMIVSRDTEQLDAQKISAATIETTLENGNDAVFGVLFWYLLGGAPMVIAYRLSNTLDAMWGYRTAQFEWFGKPAALLDDALNFLPARLVASSYALLGDYRTAITSWRAFAPLLASPNAGPVMAAGAGSLNLQLGGTAQYHNTSVLKPQFGGNKSPDSDDIPRALSLVSGTIKLWLAVIAALAVATAWPRVYY</sequence>
<comment type="caution">
    <text evidence="9">Lacks conserved residue(s) required for the propagation of feature annotation.</text>
</comment>
<feature type="transmembrane region" description="Helical" evidence="9">
    <location>
        <begin position="288"/>
        <end position="312"/>
    </location>
</feature>
<dbReference type="Pfam" id="PF03186">
    <property type="entry name" value="CobD_Cbib"/>
    <property type="match status" value="1"/>
</dbReference>
<evidence type="ECO:0000256" key="7">
    <source>
        <dbReference type="ARBA" id="ARBA00022989"/>
    </source>
</evidence>
<dbReference type="GO" id="GO:0048472">
    <property type="term" value="F:threonine-phosphate decarboxylase activity"/>
    <property type="evidence" value="ECO:0007669"/>
    <property type="project" value="InterPro"/>
</dbReference>
<dbReference type="InterPro" id="IPR004485">
    <property type="entry name" value="Cobalamin_biosynth_CobD/CbiB"/>
</dbReference>
<evidence type="ECO:0000313" key="11">
    <source>
        <dbReference type="Proteomes" id="UP000614811"/>
    </source>
</evidence>
<comment type="caution">
    <text evidence="10">The sequence shown here is derived from an EMBL/GenBank/DDBJ whole genome shotgun (WGS) entry which is preliminary data.</text>
</comment>
<name>A0A918RLY8_9GAMM</name>
<dbReference type="EMBL" id="BMXA01000001">
    <property type="protein sequence ID" value="GHA02447.1"/>
    <property type="molecule type" value="Genomic_DNA"/>
</dbReference>
<evidence type="ECO:0000256" key="8">
    <source>
        <dbReference type="ARBA" id="ARBA00023136"/>
    </source>
</evidence>
<evidence type="ECO:0000256" key="1">
    <source>
        <dbReference type="ARBA" id="ARBA00004651"/>
    </source>
</evidence>
<keyword evidence="11" id="KW-1185">Reference proteome</keyword>
<keyword evidence="6 9" id="KW-0812">Transmembrane</keyword>